<dbReference type="Gene3D" id="1.10.10.2910">
    <property type="match status" value="1"/>
</dbReference>
<feature type="domain" description="IrrE N-terminal-like" evidence="1">
    <location>
        <begin position="21"/>
        <end position="106"/>
    </location>
</feature>
<sequence>MSYQKALELARSGMKPMDIAAYLGVKVIFLPLKALKGIAMSLGTHKIIQIDEGLTEIETQLVCGHELGHFLFHTEANFMFIMEKTQFYPKQEYQANLFACQLVLGEKAGEYKTQLKEAASSRSLKEMVDTLSCIACEEGEGYGA</sequence>
<accession>W0EDK7</accession>
<keyword evidence="3" id="KW-1185">Reference proteome</keyword>
<dbReference type="RefSeq" id="WP_006716211.1">
    <property type="nucleotide sequence ID" value="NZ_CP007032.1"/>
</dbReference>
<dbReference type="KEGG" id="dmt:DESME_09695"/>
<dbReference type="OrthoDB" id="9816277at2"/>
<evidence type="ECO:0000313" key="3">
    <source>
        <dbReference type="Proteomes" id="UP000010847"/>
    </source>
</evidence>
<gene>
    <name evidence="2" type="ORF">DESME_09695</name>
</gene>
<dbReference type="Proteomes" id="UP000010847">
    <property type="component" value="Chromosome"/>
</dbReference>
<reference evidence="2 3" key="1">
    <citation type="submission" date="2013-12" db="EMBL/GenBank/DDBJ databases">
        <authorList>
            <consortium name="DOE Joint Genome Institute"/>
            <person name="Smidt H."/>
            <person name="Huntemann M."/>
            <person name="Han J."/>
            <person name="Chen A."/>
            <person name="Kyrpides N."/>
            <person name="Mavromatis K."/>
            <person name="Markowitz V."/>
            <person name="Palaniappan K."/>
            <person name="Ivanova N."/>
            <person name="Schaumberg A."/>
            <person name="Pati A."/>
            <person name="Liolios K."/>
            <person name="Nordberg H.P."/>
            <person name="Cantor M.N."/>
            <person name="Hua S.X."/>
            <person name="Woyke T."/>
        </authorList>
    </citation>
    <scope>NUCLEOTIDE SEQUENCE [LARGE SCALE GENOMIC DNA]</scope>
    <source>
        <strain evidence="3">DSM 15288</strain>
    </source>
</reference>
<evidence type="ECO:0000259" key="1">
    <source>
        <dbReference type="Pfam" id="PF06114"/>
    </source>
</evidence>
<dbReference type="AlphaFoldDB" id="W0EDK7"/>
<dbReference type="EMBL" id="CP007032">
    <property type="protein sequence ID" value="AHF07269.1"/>
    <property type="molecule type" value="Genomic_DNA"/>
</dbReference>
<dbReference type="Pfam" id="PF06114">
    <property type="entry name" value="Peptidase_M78"/>
    <property type="match status" value="1"/>
</dbReference>
<dbReference type="STRING" id="871968.DESME_09695"/>
<protein>
    <recommendedName>
        <fullName evidence="1">IrrE N-terminal-like domain-containing protein</fullName>
    </recommendedName>
</protein>
<evidence type="ECO:0000313" key="2">
    <source>
        <dbReference type="EMBL" id="AHF07269.1"/>
    </source>
</evidence>
<name>W0EDK7_9FIRM</name>
<dbReference type="InterPro" id="IPR010359">
    <property type="entry name" value="IrrE_HExxH"/>
</dbReference>
<organism evidence="2 3">
    <name type="scientific">Desulfitobacterium metallireducens DSM 15288</name>
    <dbReference type="NCBI Taxonomy" id="871968"/>
    <lineage>
        <taxon>Bacteria</taxon>
        <taxon>Bacillati</taxon>
        <taxon>Bacillota</taxon>
        <taxon>Clostridia</taxon>
        <taxon>Eubacteriales</taxon>
        <taxon>Desulfitobacteriaceae</taxon>
        <taxon>Desulfitobacterium</taxon>
    </lineage>
</organism>
<proteinExistence type="predicted"/>
<dbReference type="HOGENOM" id="CLU_122894_2_0_9"/>
<dbReference type="eggNOG" id="COG2856">
    <property type="taxonomic scope" value="Bacteria"/>
</dbReference>